<evidence type="ECO:0000259" key="2">
    <source>
        <dbReference type="PROSITE" id="PS51154"/>
    </source>
</evidence>
<dbReference type="SUPFAM" id="SSF52949">
    <property type="entry name" value="Macro domain-like"/>
    <property type="match status" value="2"/>
</dbReference>
<evidence type="ECO:0000256" key="1">
    <source>
        <dbReference type="SAM" id="MobiDB-lite"/>
    </source>
</evidence>
<gene>
    <name evidence="3" type="ORF">B5807_10294</name>
</gene>
<dbReference type="PROSITE" id="PS51154">
    <property type="entry name" value="MACRO"/>
    <property type="match status" value="2"/>
</dbReference>
<feature type="compositionally biased region" description="Acidic residues" evidence="1">
    <location>
        <begin position="119"/>
        <end position="134"/>
    </location>
</feature>
<feature type="compositionally biased region" description="Basic and acidic residues" evidence="1">
    <location>
        <begin position="2087"/>
        <end position="2108"/>
    </location>
</feature>
<feature type="region of interest" description="Disordered" evidence="1">
    <location>
        <begin position="693"/>
        <end position="730"/>
    </location>
</feature>
<dbReference type="Pfam" id="PF24345">
    <property type="entry name" value="PH_24"/>
    <property type="match status" value="1"/>
</dbReference>
<accession>A0A1Y2LMU2</accession>
<feature type="compositionally biased region" description="Low complexity" evidence="1">
    <location>
        <begin position="506"/>
        <end position="521"/>
    </location>
</feature>
<dbReference type="InParanoid" id="A0A1Y2LMU2"/>
<keyword evidence="4" id="KW-1185">Reference proteome</keyword>
<feature type="domain" description="Macro" evidence="2">
    <location>
        <begin position="1175"/>
        <end position="1355"/>
    </location>
</feature>
<evidence type="ECO:0000313" key="3">
    <source>
        <dbReference type="EMBL" id="OSS45294.1"/>
    </source>
</evidence>
<feature type="compositionally biased region" description="Polar residues" evidence="1">
    <location>
        <begin position="1693"/>
        <end position="1709"/>
    </location>
</feature>
<protein>
    <recommendedName>
        <fullName evidence="2">Macro domain-containing protein</fullName>
    </recommendedName>
</protein>
<dbReference type="SMART" id="SM00506">
    <property type="entry name" value="A1pp"/>
    <property type="match status" value="2"/>
</dbReference>
<dbReference type="PANTHER" id="PTHR11106:SF27">
    <property type="entry name" value="MACRO DOMAIN-CONTAINING PROTEIN"/>
    <property type="match status" value="1"/>
</dbReference>
<feature type="region of interest" description="Disordered" evidence="1">
    <location>
        <begin position="1655"/>
        <end position="1717"/>
    </location>
</feature>
<feature type="region of interest" description="Disordered" evidence="1">
    <location>
        <begin position="1931"/>
        <end position="1960"/>
    </location>
</feature>
<feature type="compositionally biased region" description="Basic and acidic residues" evidence="1">
    <location>
        <begin position="100"/>
        <end position="118"/>
    </location>
</feature>
<dbReference type="PROSITE" id="PS51257">
    <property type="entry name" value="PROKAR_LIPOPROTEIN"/>
    <property type="match status" value="1"/>
</dbReference>
<feature type="compositionally biased region" description="Polar residues" evidence="1">
    <location>
        <begin position="1935"/>
        <end position="1954"/>
    </location>
</feature>
<dbReference type="InterPro" id="IPR058348">
    <property type="entry name" value="DUF8035"/>
</dbReference>
<dbReference type="Pfam" id="PF01661">
    <property type="entry name" value="Macro"/>
    <property type="match status" value="2"/>
</dbReference>
<dbReference type="InterPro" id="IPR056223">
    <property type="entry name" value="PH_24"/>
</dbReference>
<name>A0A1Y2LMU2_EPING</name>
<sequence>MTEIRLATASNVRGFQILANALASCDEKRKGQIAQEALEDEFGRFRVWSGNLGALQKGHSSLDYRLRDSPLLLGNTVRFLEELNHNLAEATAIVSGSRLPFEEQSRPSSDRGGDKREEDTDDDFFSEDDEEEGAGDPKQELTMRYEEIVDIIDNLYKLSVRIRTPTIRSRSLKAASYQPKDLDTGVDILSSYAQYDKQHVCEVLRDLRKSQGGSEKIEDDYLVSRLAQSITMRRRQFKYWKRHRDKLSVSTVFDTEKDVYEKQTTDVPKVPDSKVENPAAGAPLPVFLLKDAPSQKTGKTMLSGTEATHHHQSLDDIVDTKSVTSYAATVTDIHGKGVNLPPPPKDADGERDFECPYCYIICPARYGRGRPWRTHLLQDLQPYICTYRDCQASGQLFRSRREWNEHEAGHRKAWRCPEHPLAVYSSPAGLGDHLRQQHLDSFPESQLDVIVKVGETSTVETRGSCPICFLRADSEGMGDFANHVANHLERMAVFALPSSSEDDADGASSVASRGRSGSTASQDASGMSLPSDTSEEQELYENPSNELRKSMEEPLLDGPGPQHTPTNQPLLSAESLLLIPDVSQDRIDVVLAHQADENESSQGDESSEEDTTAATTDIEAHLDRLEKFRTYLLSLPGAQTVRFFKRYGAWRGHAIFIKGAHASQALELFDKALYPDVKLQQGTNSNSNKLKFSVQSSQVAQPPPTQQSTFETSQMGEESTSTTSIPYDDERTNQTKQPILLASATPTLHEMYRSRKLLQRDQSFAPSDSHNRVISFCYYDITRLKVDAIVNSAGQSLEPNNRSLTLNYQMHRAGGPKFTEEVTSKGYLHSGQAVLTGGHNLPSEFVIHASVPRYGKKKGMGQFNILTECYRSALKIALASNLKSIAFPCLCAGGSGFPPRIAARVALQEVREFLDAHAQHPFERIIFVVKNVSDEKAYMDFLPAFFPPTHGDLEAARSSELSASRASLAAQALETRLQVQSTAENLSAELKLYVPEFPKEVLEELSSIDEALGSIRAFLLGSKVLKHDLSDLNLLCSVMHSVCGSIEELTGSAKNMPYSGGRSHANLWHEFNERRKTAYGGDLQGFLRDCQVFARYLDDILTRSGIELEQMATVRLRLDQYKSKQKNQVRDRLDEALYAQEFQRETNASSKELLRLHQVPSVAQLYALQKLEEKATMAQPSALFNQIVCLIREDITTLDVTVMVNSTDTTFAGMGTLDRKVFNKGGFELREECTKLGVCKEGDVKLTGSYNLPSKHIIHAVPPEQWRKNTKDVLRQIYREILHTAQLLRATSIAIPAIGTGMLNYPRRDCAALALEEIHRFLESIESSNMLEKIVLVVYSSNDEFIYKSLLPVYFPPIDRDINRMLPASHPFPKSAPAPPETVKAPKKTLFSSINDAVRNLGSSSSRKRPMAHTWRAINSYEEHALIGFESHAQDCETCKNLDQIYQEKKDLCEYGYPLAQTLLWYMNMGSDQLVYTRPVQIRQSIRLEVPEGMFPLALTLLRIVEADSKDEEREHPWISPNRASTTVVRGHAEQDDGATGPTIYNAETARASVEVWSVSEKTWSPVSPSECILFIRPGKLDVYEAHAPSTAQEPLLTFVLDANASVIRHSHRPGLIVSGAVSAQFDNNKRIMLVSQYEAESDSLLAMMKRANPDFSVGRGSSSTSLKDPWRSETTSNVENEGQSAGVLVAPGSSQTDQRLSIEPTQGGSRKGRLSPLQEKMQRLSEAASRFNGQQPQQQSATITQLGADIPSSEQPYLPQHKSLAESSHGNLTALEHQILRHLIEDLKSRPGSYIGQSSNDIASALKKPLVVVLAATESLAMQNYIHNTVSDNTWVVSHPPEELPALRGSNYDVSTAGSGSKLDQSDVLFQMEVLEQQVLSFFTAFNADSPAKKGCRSQDIAEALNQDIEEVELALDQLAEQGKIHLAPDRETWNTPLPHQYNPTGTSGSAQVEPSGGAASIRDATEFRDTPPSPVIAAASSEALSSPAKKKATPNLGTLDLSNHAFYPYDPATRWTRLDASYVDPQVLTDLGEEFHTDGYSLVVHRLLRRGELKSWVQKTLDLRLKKDETARARRGVSGHTWLSKGKERERDDGKDERDRHQENLDRLLAGDLTEEELRHFKVDEENERTW</sequence>
<dbReference type="Pfam" id="PF26118">
    <property type="entry name" value="DUF8035"/>
    <property type="match status" value="1"/>
</dbReference>
<feature type="region of interest" description="Disordered" evidence="1">
    <location>
        <begin position="98"/>
        <end position="140"/>
    </location>
</feature>
<feature type="compositionally biased region" description="Polar residues" evidence="1">
    <location>
        <begin position="693"/>
        <end position="725"/>
    </location>
</feature>
<dbReference type="Gene3D" id="3.40.220.10">
    <property type="entry name" value="Leucine Aminopeptidase, subunit E, domain 1"/>
    <property type="match status" value="2"/>
</dbReference>
<proteinExistence type="predicted"/>
<reference evidence="3 4" key="1">
    <citation type="journal article" date="2017" name="Genome Announc.">
        <title>Genome sequence of the saprophytic ascomycete Epicoccum nigrum ICMP 19927 strain isolated from New Zealand.</title>
        <authorList>
            <person name="Fokin M."/>
            <person name="Fleetwood D."/>
            <person name="Weir B.S."/>
            <person name="Villas-Boas S.G."/>
        </authorList>
    </citation>
    <scope>NUCLEOTIDE SEQUENCE [LARGE SCALE GENOMIC DNA]</scope>
    <source>
        <strain evidence="3 4">ICMP 19927</strain>
    </source>
</reference>
<dbReference type="InterPro" id="IPR058925">
    <property type="entry name" value="zf-C2H2_AcuF"/>
</dbReference>
<organism evidence="3 4">
    <name type="scientific">Epicoccum nigrum</name>
    <name type="common">Soil fungus</name>
    <name type="synonym">Epicoccum purpurascens</name>
    <dbReference type="NCBI Taxonomy" id="105696"/>
    <lineage>
        <taxon>Eukaryota</taxon>
        <taxon>Fungi</taxon>
        <taxon>Dikarya</taxon>
        <taxon>Ascomycota</taxon>
        <taxon>Pezizomycotina</taxon>
        <taxon>Dothideomycetes</taxon>
        <taxon>Pleosporomycetidae</taxon>
        <taxon>Pleosporales</taxon>
        <taxon>Pleosporineae</taxon>
        <taxon>Didymellaceae</taxon>
        <taxon>Epicoccum</taxon>
    </lineage>
</organism>
<evidence type="ECO:0000313" key="4">
    <source>
        <dbReference type="Proteomes" id="UP000193240"/>
    </source>
</evidence>
<feature type="compositionally biased region" description="Polar residues" evidence="1">
    <location>
        <begin position="1660"/>
        <end position="1684"/>
    </location>
</feature>
<feature type="domain" description="Macro" evidence="2">
    <location>
        <begin position="761"/>
        <end position="946"/>
    </location>
</feature>
<dbReference type="PANTHER" id="PTHR11106">
    <property type="entry name" value="GANGLIOSIDE INDUCED DIFFERENTIATION ASSOCIATED PROTEIN 2-RELATED"/>
    <property type="match status" value="1"/>
</dbReference>
<dbReference type="STRING" id="105696.A0A1Y2LMU2"/>
<dbReference type="OMA" id="KAWRCPE"/>
<dbReference type="InterPro" id="IPR043472">
    <property type="entry name" value="Macro_dom-like"/>
</dbReference>
<dbReference type="EMBL" id="KZ107854">
    <property type="protein sequence ID" value="OSS45294.1"/>
    <property type="molecule type" value="Genomic_DNA"/>
</dbReference>
<dbReference type="InterPro" id="IPR002589">
    <property type="entry name" value="Macro_dom"/>
</dbReference>
<dbReference type="Pfam" id="PF26082">
    <property type="entry name" value="zf-C2H2_AcuF"/>
    <property type="match status" value="1"/>
</dbReference>
<dbReference type="Proteomes" id="UP000193240">
    <property type="component" value="Unassembled WGS sequence"/>
</dbReference>
<feature type="region of interest" description="Disordered" evidence="1">
    <location>
        <begin position="2078"/>
        <end position="2108"/>
    </location>
</feature>
<feature type="compositionally biased region" description="Polar residues" evidence="1">
    <location>
        <begin position="522"/>
        <end position="532"/>
    </location>
</feature>
<feature type="region of interest" description="Disordered" evidence="1">
    <location>
        <begin position="499"/>
        <end position="544"/>
    </location>
</feature>